<evidence type="ECO:0000313" key="3">
    <source>
        <dbReference type="Proteomes" id="UP001523401"/>
    </source>
</evidence>
<evidence type="ECO:0000313" key="2">
    <source>
        <dbReference type="EMBL" id="MCO6159310.1"/>
    </source>
</evidence>
<proteinExistence type="predicted"/>
<dbReference type="Proteomes" id="UP001523401">
    <property type="component" value="Unassembled WGS sequence"/>
</dbReference>
<comment type="caution">
    <text evidence="2">The sequence shown here is derived from an EMBL/GenBank/DDBJ whole genome shotgun (WGS) entry which is preliminary data.</text>
</comment>
<gene>
    <name evidence="2" type="ORF">NF685_04595</name>
</gene>
<sequence>MRIPSLKQSSAVALYGLLAALFIAPAQAQGQIQSGGGACDNQKFMTDQAGFMQTGPTRVDLPEHVCGQVFSVTRRARRTHSGVHGYFIMEVAPGRTIRIVSDLDRMNAPLWPWVQKGDQVEIVGRYYFDSARSQGIDWTHHGTGRHWSTPGSVTVNGTRYE</sequence>
<reference evidence="2 3" key="1">
    <citation type="submission" date="2022-06" db="EMBL/GenBank/DDBJ databases">
        <title>Whole-genome of Asaia lannensis strain LMG 27011T.</title>
        <authorList>
            <person name="Sombolestani A."/>
        </authorList>
    </citation>
    <scope>NUCLEOTIDE SEQUENCE [LARGE SCALE GENOMIC DNA]</scope>
    <source>
        <strain evidence="2 3">NBRC 102526</strain>
    </source>
</reference>
<feature type="chain" id="PRO_5047056192" evidence="1">
    <location>
        <begin position="29"/>
        <end position="161"/>
    </location>
</feature>
<dbReference type="RefSeq" id="WP_252848760.1">
    <property type="nucleotide sequence ID" value="NZ_BAPW01000012.1"/>
</dbReference>
<evidence type="ECO:0000256" key="1">
    <source>
        <dbReference type="SAM" id="SignalP"/>
    </source>
</evidence>
<keyword evidence="1" id="KW-0732">Signal</keyword>
<protein>
    <submittedName>
        <fullName evidence="2">DUF3465 domain-containing protein</fullName>
    </submittedName>
</protein>
<dbReference type="EMBL" id="JAMXQU010000002">
    <property type="protein sequence ID" value="MCO6159310.1"/>
    <property type="molecule type" value="Genomic_DNA"/>
</dbReference>
<accession>A0ABT1CEN2</accession>
<keyword evidence="3" id="KW-1185">Reference proteome</keyword>
<feature type="signal peptide" evidence="1">
    <location>
        <begin position="1"/>
        <end position="28"/>
    </location>
</feature>
<organism evidence="2 3">
    <name type="scientific">Asaia lannensis NBRC 102526</name>
    <dbReference type="NCBI Taxonomy" id="1307926"/>
    <lineage>
        <taxon>Bacteria</taxon>
        <taxon>Pseudomonadati</taxon>
        <taxon>Pseudomonadota</taxon>
        <taxon>Alphaproteobacteria</taxon>
        <taxon>Acetobacterales</taxon>
        <taxon>Acetobacteraceae</taxon>
        <taxon>Asaia</taxon>
    </lineage>
</organism>
<name>A0ABT1CEN2_9PROT</name>